<reference evidence="1 2" key="1">
    <citation type="submission" date="2021-06" db="EMBL/GenBank/DDBJ databases">
        <title>Caerostris extrusa draft genome.</title>
        <authorList>
            <person name="Kono N."/>
            <person name="Arakawa K."/>
        </authorList>
    </citation>
    <scope>NUCLEOTIDE SEQUENCE [LARGE SCALE GENOMIC DNA]</scope>
</reference>
<keyword evidence="2" id="KW-1185">Reference proteome</keyword>
<comment type="caution">
    <text evidence="1">The sequence shown here is derived from an EMBL/GenBank/DDBJ whole genome shotgun (WGS) entry which is preliminary data.</text>
</comment>
<organism evidence="1 2">
    <name type="scientific">Caerostris extrusa</name>
    <name type="common">Bark spider</name>
    <name type="synonym">Caerostris bankana</name>
    <dbReference type="NCBI Taxonomy" id="172846"/>
    <lineage>
        <taxon>Eukaryota</taxon>
        <taxon>Metazoa</taxon>
        <taxon>Ecdysozoa</taxon>
        <taxon>Arthropoda</taxon>
        <taxon>Chelicerata</taxon>
        <taxon>Arachnida</taxon>
        <taxon>Araneae</taxon>
        <taxon>Araneomorphae</taxon>
        <taxon>Entelegynae</taxon>
        <taxon>Araneoidea</taxon>
        <taxon>Araneidae</taxon>
        <taxon>Caerostris</taxon>
    </lineage>
</organism>
<dbReference type="Proteomes" id="UP001054945">
    <property type="component" value="Unassembled WGS sequence"/>
</dbReference>
<dbReference type="AlphaFoldDB" id="A0AAV4NSW8"/>
<evidence type="ECO:0000313" key="2">
    <source>
        <dbReference type="Proteomes" id="UP001054945"/>
    </source>
</evidence>
<protein>
    <submittedName>
        <fullName evidence="1">Uncharacterized protein</fullName>
    </submittedName>
</protein>
<proteinExistence type="predicted"/>
<dbReference type="EMBL" id="BPLR01021167">
    <property type="protein sequence ID" value="GIX86741.1"/>
    <property type="molecule type" value="Genomic_DNA"/>
</dbReference>
<gene>
    <name evidence="1" type="ORF">CEXT_229281</name>
</gene>
<name>A0AAV4NSW8_CAEEX</name>
<evidence type="ECO:0000313" key="1">
    <source>
        <dbReference type="EMBL" id="GIX86741.1"/>
    </source>
</evidence>
<accession>A0AAV4NSW8</accession>
<sequence length="148" mass="16242">MCRGQRGLMPLNMHRKRAECIQATSPPPTSAFLGTCIKLTTRINSQKALKRSLSETSICFKTTCKRSGWFEGAPFKAPKIAFTIDGSPKTPTKQLSVWGIQDLCKSCSIDESNRELVDPSRALGDSPPINKYAATVKTAFVKVSRCDS</sequence>